<dbReference type="GO" id="GO:0000151">
    <property type="term" value="C:ubiquitin ligase complex"/>
    <property type="evidence" value="ECO:0007669"/>
    <property type="project" value="TreeGrafter"/>
</dbReference>
<name>A0AAD8W6W6_LOLMU</name>
<evidence type="ECO:0000313" key="5">
    <source>
        <dbReference type="EMBL" id="KAK1645498.1"/>
    </source>
</evidence>
<dbReference type="InterPro" id="IPR036770">
    <property type="entry name" value="Ankyrin_rpt-contain_sf"/>
</dbReference>
<dbReference type="Gene3D" id="3.30.710.10">
    <property type="entry name" value="Potassium Channel Kv1.1, Chain A"/>
    <property type="match status" value="2"/>
</dbReference>
<dbReference type="EMBL" id="JAUUTY010000004">
    <property type="protein sequence ID" value="KAK1645498.1"/>
    <property type="molecule type" value="Genomic_DNA"/>
</dbReference>
<comment type="pathway">
    <text evidence="1">Protein modification; protein ubiquitination.</text>
</comment>
<accession>A0AAD8W6W6</accession>
<evidence type="ECO:0000256" key="1">
    <source>
        <dbReference type="ARBA" id="ARBA00004906"/>
    </source>
</evidence>
<dbReference type="InterPro" id="IPR000210">
    <property type="entry name" value="BTB/POZ_dom"/>
</dbReference>
<dbReference type="Pfam" id="PF00651">
    <property type="entry name" value="BTB"/>
    <property type="match status" value="2"/>
</dbReference>
<comment type="caution">
    <text evidence="5">The sequence shown here is derived from an EMBL/GenBank/DDBJ whole genome shotgun (WGS) entry which is preliminary data.</text>
</comment>
<gene>
    <name evidence="5" type="ORF">QYE76_063303</name>
</gene>
<dbReference type="AlphaFoldDB" id="A0AAD8W6W6"/>
<dbReference type="GO" id="GO:0005737">
    <property type="term" value="C:cytoplasm"/>
    <property type="evidence" value="ECO:0007669"/>
    <property type="project" value="TreeGrafter"/>
</dbReference>
<keyword evidence="2" id="KW-0677">Repeat</keyword>
<feature type="domain" description="BTB" evidence="4">
    <location>
        <begin position="143"/>
        <end position="212"/>
    </location>
</feature>
<sequence length="494" mass="56314">MGLIISKIKKETGSPAADIQSELCQAARAGNCAELARLIQAGADVNACDRWDAFPLYHACLTGQLEAARMLLDAGADYCESTSEGKRCYLSALNLGIRRLLREYEADPRAGLPATLLPVFLACNQAGDDSAPPTDAAGAELSPDITWYVEGRAIQAHRVILAARSPYFRRKLATSWRNLKALRVTFDSYSPSFEATYGLVRYFYSDRLEVAMEHIEDLARVCETCECDDLLETIDRLFPRKRRGDGARHLDRGCPQKRFVLQRRFAPDRLSSALRRILHDCLANSRKEDRRNNNTPLRTRGISSEYDDLADVSIKVGDRVFRCHQMILALRSEYFRTRLSRRTDFRQHHYDVIEEHDVSAEAFEKMLEYIYTDELQDLGDDPLTQAEELLDVASRYLLFQLKPVVAKLLLPHLVLYRVSPAQLCRWLTLSDMYDVVEVREHCLDIMACNFETFAEAREFRPLLLASRKSAPADNLVNNLQRRWLRIAAAGLSER</sequence>
<evidence type="ECO:0000259" key="4">
    <source>
        <dbReference type="PROSITE" id="PS50097"/>
    </source>
</evidence>
<dbReference type="PANTHER" id="PTHR46231:SF1">
    <property type="entry name" value="ANKYRIN REPEAT AND BTB_POZ DOMAIN-CONTAINING PROTEIN 1"/>
    <property type="match status" value="1"/>
</dbReference>
<keyword evidence="3" id="KW-0040">ANK repeat</keyword>
<dbReference type="CDD" id="cd18186">
    <property type="entry name" value="BTB_POZ_ZBTB_KLHL-like"/>
    <property type="match status" value="1"/>
</dbReference>
<keyword evidence="6" id="KW-1185">Reference proteome</keyword>
<proteinExistence type="predicted"/>
<dbReference type="SUPFAM" id="SSF54695">
    <property type="entry name" value="POZ domain"/>
    <property type="match status" value="2"/>
</dbReference>
<dbReference type="Pfam" id="PF13637">
    <property type="entry name" value="Ank_4"/>
    <property type="match status" value="1"/>
</dbReference>
<feature type="domain" description="BTB" evidence="4">
    <location>
        <begin position="310"/>
        <end position="375"/>
    </location>
</feature>
<dbReference type="SUPFAM" id="SSF48403">
    <property type="entry name" value="Ankyrin repeat"/>
    <property type="match status" value="1"/>
</dbReference>
<evidence type="ECO:0000313" key="6">
    <source>
        <dbReference type="Proteomes" id="UP001231189"/>
    </source>
</evidence>
<reference evidence="5" key="1">
    <citation type="submission" date="2023-07" db="EMBL/GenBank/DDBJ databases">
        <title>A chromosome-level genome assembly of Lolium multiflorum.</title>
        <authorList>
            <person name="Chen Y."/>
            <person name="Copetti D."/>
            <person name="Kolliker R."/>
            <person name="Studer B."/>
        </authorList>
    </citation>
    <scope>NUCLEOTIDE SEQUENCE</scope>
    <source>
        <strain evidence="5">02402/16</strain>
        <tissue evidence="5">Leaf</tissue>
    </source>
</reference>
<organism evidence="5 6">
    <name type="scientific">Lolium multiflorum</name>
    <name type="common">Italian ryegrass</name>
    <name type="synonym">Lolium perenne subsp. multiflorum</name>
    <dbReference type="NCBI Taxonomy" id="4521"/>
    <lineage>
        <taxon>Eukaryota</taxon>
        <taxon>Viridiplantae</taxon>
        <taxon>Streptophyta</taxon>
        <taxon>Embryophyta</taxon>
        <taxon>Tracheophyta</taxon>
        <taxon>Spermatophyta</taxon>
        <taxon>Magnoliopsida</taxon>
        <taxon>Liliopsida</taxon>
        <taxon>Poales</taxon>
        <taxon>Poaceae</taxon>
        <taxon>BOP clade</taxon>
        <taxon>Pooideae</taxon>
        <taxon>Poodae</taxon>
        <taxon>Poeae</taxon>
        <taxon>Poeae Chloroplast Group 2 (Poeae type)</taxon>
        <taxon>Loliodinae</taxon>
        <taxon>Loliinae</taxon>
        <taxon>Lolium</taxon>
    </lineage>
</organism>
<dbReference type="SMART" id="SM00225">
    <property type="entry name" value="BTB"/>
    <property type="match status" value="2"/>
</dbReference>
<dbReference type="Gene3D" id="1.25.40.20">
    <property type="entry name" value="Ankyrin repeat-containing domain"/>
    <property type="match status" value="1"/>
</dbReference>
<dbReference type="PANTHER" id="PTHR46231">
    <property type="entry name" value="ANKYRIN REPEAT AND BTB/POZ DOMAIN-CONTAINING PROTEIN 1"/>
    <property type="match status" value="1"/>
</dbReference>
<dbReference type="InterPro" id="IPR011333">
    <property type="entry name" value="SKP1/BTB/POZ_sf"/>
</dbReference>
<dbReference type="PROSITE" id="PS50097">
    <property type="entry name" value="BTB"/>
    <property type="match status" value="2"/>
</dbReference>
<dbReference type="InterPro" id="IPR002110">
    <property type="entry name" value="Ankyrin_rpt"/>
</dbReference>
<dbReference type="InterPro" id="IPR044515">
    <property type="entry name" value="ABTB1"/>
</dbReference>
<dbReference type="Proteomes" id="UP001231189">
    <property type="component" value="Unassembled WGS sequence"/>
</dbReference>
<evidence type="ECO:0000256" key="2">
    <source>
        <dbReference type="ARBA" id="ARBA00022737"/>
    </source>
</evidence>
<evidence type="ECO:0000256" key="3">
    <source>
        <dbReference type="ARBA" id="ARBA00023043"/>
    </source>
</evidence>
<protein>
    <recommendedName>
        <fullName evidence="4">BTB domain-containing protein</fullName>
    </recommendedName>
</protein>